<evidence type="ECO:0000313" key="5">
    <source>
        <dbReference type="Ensembl" id="ENSPTEP00000019393.1"/>
    </source>
</evidence>
<keyword evidence="6" id="KW-1185">Reference proteome</keyword>
<evidence type="ECO:0000313" key="6">
    <source>
        <dbReference type="Proteomes" id="UP000694416"/>
    </source>
</evidence>
<proteinExistence type="predicted"/>
<dbReference type="PROSITE" id="PS50005">
    <property type="entry name" value="TPR"/>
    <property type="match status" value="1"/>
</dbReference>
<dbReference type="PANTHER" id="PTHR22767:SF2">
    <property type="entry name" value="N(ALPHA)-ACETYLTRANSFERASE 15_16, ISOFORM A"/>
    <property type="match status" value="1"/>
</dbReference>
<feature type="region of interest" description="Disordered" evidence="4">
    <location>
        <begin position="290"/>
        <end position="322"/>
    </location>
</feature>
<dbReference type="InterPro" id="IPR019734">
    <property type="entry name" value="TPR_rpt"/>
</dbReference>
<feature type="compositionally biased region" description="Basic and acidic residues" evidence="4">
    <location>
        <begin position="300"/>
        <end position="322"/>
    </location>
</feature>
<protein>
    <recommendedName>
        <fullName evidence="7">N-alpha-acetyltransferase 15, NatA auxiliary subunit</fullName>
    </recommendedName>
</protein>
<dbReference type="InterPro" id="IPR011990">
    <property type="entry name" value="TPR-like_helical_dom_sf"/>
</dbReference>
<sequence>MSKTSVDHNTLSSKEIINFRQVTELIELKKYKKALKICEQILKKHPTNGETLALKGYVLNLIDDKNKEEAFKYIKDGIKHNLSSSFCWYLYGCLYKNYKNYNEACKCFTKAIQLNKYDHKPLKEYCILLLYLNKYEQFKDIRIDIYNNTNKTLRDKAILIFAFHLLKEYMKCYVIIKQMEKELLYDTYNDLSQDEKHNLLVYIIEILLEGQMFKDCIYIMNTYKHFFLDKFWYNKLMGLLYLYENDFTQANLYFKKAFFYNYENLEILLLMLYTEREYYIVGGNLCEQPNRPTHNNGNGKDNDSDNVNDKRNESKHETLHTDANKNKTTLSSLFYLDYKNEHKPNKEVKIDKNVKVLLNDFILDTYGSNKNLKLLSYIEKNILNDYISHNLGMKQYDIYTIAEFNNFINSNKISEDKFKDGLDKPSMSVFEFIATLQEDIQKEDICEKKRCINENKDQNSNEESDNVVGTNCHHFNNIYWSKKLGVDLLYLCKKKFEKNINNLHFYKIKNLNDEEEACIEAYFSKLQKIYTNSNLIRLFPLYFYNENKFSYYVEKQIRSLCFQKCFSIFSFLKYFYTYKNIKIILFILHKYIDNYSKKKELVSFVDDYVGIKKNEKYIDDRHLDLLHGDTKSSFSDTTCITTDASTNTSKNTSTNTFTNSTNSIDKNSTNSNTFEKRECLTDDKDIKNIMDGIYTDEDSVVHSRSNNSFDLGLIQKMKEVNENDEDDKNEDD</sequence>
<evidence type="ECO:0000256" key="3">
    <source>
        <dbReference type="PROSITE-ProRule" id="PRU00339"/>
    </source>
</evidence>
<evidence type="ECO:0008006" key="7">
    <source>
        <dbReference type="Google" id="ProtNLM"/>
    </source>
</evidence>
<dbReference type="PANTHER" id="PTHR22767">
    <property type="entry name" value="N-TERMINAL ACETYLTRANSFERASE-RELATED"/>
    <property type="match status" value="1"/>
</dbReference>
<feature type="repeat" description="TPR" evidence="3">
    <location>
        <begin position="85"/>
        <end position="118"/>
    </location>
</feature>
<dbReference type="SMART" id="SM00028">
    <property type="entry name" value="TPR"/>
    <property type="match status" value="3"/>
</dbReference>
<dbReference type="Gene3D" id="1.25.40.1040">
    <property type="match status" value="2"/>
</dbReference>
<reference evidence="5" key="1">
    <citation type="submission" date="2025-08" db="UniProtKB">
        <authorList>
            <consortium name="Ensembl"/>
        </authorList>
    </citation>
    <scope>IDENTIFICATION</scope>
</reference>
<accession>A0A8C9HI61</accession>
<keyword evidence="1" id="KW-0677">Repeat</keyword>
<keyword evidence="2 3" id="KW-0802">TPR repeat</keyword>
<dbReference type="SUPFAM" id="SSF48452">
    <property type="entry name" value="TPR-like"/>
    <property type="match status" value="1"/>
</dbReference>
<dbReference type="Pfam" id="PF07719">
    <property type="entry name" value="TPR_2"/>
    <property type="match status" value="1"/>
</dbReference>
<name>A0A8C9HI61_9PRIM</name>
<reference evidence="5" key="2">
    <citation type="submission" date="2025-09" db="UniProtKB">
        <authorList>
            <consortium name="Ensembl"/>
        </authorList>
    </citation>
    <scope>IDENTIFICATION</scope>
</reference>
<dbReference type="AlphaFoldDB" id="A0A8C9HI61"/>
<organism evidence="5 6">
    <name type="scientific">Piliocolobus tephrosceles</name>
    <name type="common">Ugandan red Colobus</name>
    <dbReference type="NCBI Taxonomy" id="591936"/>
    <lineage>
        <taxon>Eukaryota</taxon>
        <taxon>Metazoa</taxon>
        <taxon>Chordata</taxon>
        <taxon>Craniata</taxon>
        <taxon>Vertebrata</taxon>
        <taxon>Euteleostomi</taxon>
        <taxon>Mammalia</taxon>
        <taxon>Eutheria</taxon>
        <taxon>Euarchontoglires</taxon>
        <taxon>Primates</taxon>
        <taxon>Haplorrhini</taxon>
        <taxon>Catarrhini</taxon>
        <taxon>Cercopithecidae</taxon>
        <taxon>Colobinae</taxon>
        <taxon>Piliocolobus</taxon>
    </lineage>
</organism>
<dbReference type="GO" id="GO:0005737">
    <property type="term" value="C:cytoplasm"/>
    <property type="evidence" value="ECO:0007669"/>
    <property type="project" value="TreeGrafter"/>
</dbReference>
<dbReference type="InterPro" id="IPR013105">
    <property type="entry name" value="TPR_2"/>
</dbReference>
<dbReference type="Ensembl" id="ENSPTET00000028323.1">
    <property type="protein sequence ID" value="ENSPTEP00000019393.1"/>
    <property type="gene ID" value="ENSPTEG00000020736.1"/>
</dbReference>
<evidence type="ECO:0000256" key="1">
    <source>
        <dbReference type="ARBA" id="ARBA00022737"/>
    </source>
</evidence>
<dbReference type="Proteomes" id="UP000694416">
    <property type="component" value="Unplaced"/>
</dbReference>
<evidence type="ECO:0000256" key="4">
    <source>
        <dbReference type="SAM" id="MobiDB-lite"/>
    </source>
</evidence>
<evidence type="ECO:0000256" key="2">
    <source>
        <dbReference type="ARBA" id="ARBA00022803"/>
    </source>
</evidence>